<reference evidence="1" key="1">
    <citation type="submission" date="2021-06" db="EMBL/GenBank/DDBJ databases">
        <authorList>
            <person name="Kallberg Y."/>
            <person name="Tangrot J."/>
            <person name="Rosling A."/>
        </authorList>
    </citation>
    <scope>NUCLEOTIDE SEQUENCE</scope>
    <source>
        <strain evidence="1">AZ414A</strain>
    </source>
</reference>
<evidence type="ECO:0000313" key="1">
    <source>
        <dbReference type="EMBL" id="CAG8472364.1"/>
    </source>
</evidence>
<sequence>METKEEAKVNTTSESEPEIILKAAAFLKEGTEQRVTFDSVSRVKQQVNSEIKILQNLGNKEETFNLKTKYYKIFKELTEGELRWITEIETMKVYTKGTDTNGSYHTENGKT</sequence>
<proteinExistence type="predicted"/>
<name>A0A9N8W020_9GLOM</name>
<organism evidence="1 2">
    <name type="scientific">Diversispora eburnea</name>
    <dbReference type="NCBI Taxonomy" id="1213867"/>
    <lineage>
        <taxon>Eukaryota</taxon>
        <taxon>Fungi</taxon>
        <taxon>Fungi incertae sedis</taxon>
        <taxon>Mucoromycota</taxon>
        <taxon>Glomeromycotina</taxon>
        <taxon>Glomeromycetes</taxon>
        <taxon>Diversisporales</taxon>
        <taxon>Diversisporaceae</taxon>
        <taxon>Diversispora</taxon>
    </lineage>
</organism>
<keyword evidence="2" id="KW-1185">Reference proteome</keyword>
<dbReference type="Proteomes" id="UP000789706">
    <property type="component" value="Unassembled WGS sequence"/>
</dbReference>
<dbReference type="EMBL" id="CAJVPK010000199">
    <property type="protein sequence ID" value="CAG8472364.1"/>
    <property type="molecule type" value="Genomic_DNA"/>
</dbReference>
<dbReference type="AlphaFoldDB" id="A0A9N8W020"/>
<accession>A0A9N8W020</accession>
<gene>
    <name evidence="1" type="ORF">DEBURN_LOCUS3223</name>
</gene>
<comment type="caution">
    <text evidence="1">The sequence shown here is derived from an EMBL/GenBank/DDBJ whole genome shotgun (WGS) entry which is preliminary data.</text>
</comment>
<protein>
    <submittedName>
        <fullName evidence="1">11826_t:CDS:1</fullName>
    </submittedName>
</protein>
<evidence type="ECO:0000313" key="2">
    <source>
        <dbReference type="Proteomes" id="UP000789706"/>
    </source>
</evidence>